<evidence type="ECO:0000256" key="9">
    <source>
        <dbReference type="RuleBase" id="RU004016"/>
    </source>
</evidence>
<dbReference type="EMBL" id="FNUX01000003">
    <property type="protein sequence ID" value="SEF52338.1"/>
    <property type="molecule type" value="Genomic_DNA"/>
</dbReference>
<dbReference type="GO" id="GO:0071555">
    <property type="term" value="P:cell wall organization"/>
    <property type="evidence" value="ECO:0007669"/>
    <property type="project" value="UniProtKB-KW"/>
</dbReference>
<sequence>MKQVFILYCILFFYTGSSLAQKNNLDVKSQAALVFNAQNEHVIYDKNADKVMPIASITKLMTAIVTLDTRLSPNEIITIESADVDKLKYTTSRLPVGSKLSRHELLKLSLMSSENRAAAALGRTYPGGTQAFVNAMNIKAKQMGMLNSRFVEPTGLSSNNVSSARDLAKLVAASNRYSVIREFSTASQHSVFPGNKRGQLQYVNSNSLVRSQNWTIDVSKTGYLNEAGRCLVMHAKISGQPVVIVLLNSWGKNTRIGDANRVRKWIESNQNRKQVSGINQIKPN</sequence>
<gene>
    <name evidence="12" type="ORF">SAMN05216334_1034</name>
</gene>
<dbReference type="GO" id="GO:0009002">
    <property type="term" value="F:serine-type D-Ala-D-Ala carboxypeptidase activity"/>
    <property type="evidence" value="ECO:0007669"/>
    <property type="project" value="InterPro"/>
</dbReference>
<dbReference type="GO" id="GO:0006508">
    <property type="term" value="P:proteolysis"/>
    <property type="evidence" value="ECO:0007669"/>
    <property type="project" value="InterPro"/>
</dbReference>
<evidence type="ECO:0000313" key="12">
    <source>
        <dbReference type="EMBL" id="SEF52338.1"/>
    </source>
</evidence>
<dbReference type="SUPFAM" id="SSF56601">
    <property type="entry name" value="beta-lactamase/transpeptidase-like"/>
    <property type="match status" value="1"/>
</dbReference>
<dbReference type="GO" id="GO:0009252">
    <property type="term" value="P:peptidoglycan biosynthetic process"/>
    <property type="evidence" value="ECO:0007669"/>
    <property type="project" value="UniProtKB-KW"/>
</dbReference>
<comment type="similarity">
    <text evidence="1 9">Belongs to the peptidase S11 family.</text>
</comment>
<keyword evidence="2 10" id="KW-0732">Signal</keyword>
<keyword evidence="6" id="KW-0961">Cell wall biogenesis/degradation</keyword>
<dbReference type="Gene3D" id="3.40.710.10">
    <property type="entry name" value="DD-peptidase/beta-lactamase superfamily"/>
    <property type="match status" value="1"/>
</dbReference>
<evidence type="ECO:0000313" key="13">
    <source>
        <dbReference type="Proteomes" id="UP000236753"/>
    </source>
</evidence>
<organism evidence="12 13">
    <name type="scientific">Nitrosomonas ureae</name>
    <dbReference type="NCBI Taxonomy" id="44577"/>
    <lineage>
        <taxon>Bacteria</taxon>
        <taxon>Pseudomonadati</taxon>
        <taxon>Pseudomonadota</taxon>
        <taxon>Betaproteobacteria</taxon>
        <taxon>Nitrosomonadales</taxon>
        <taxon>Nitrosomonadaceae</taxon>
        <taxon>Nitrosomonas</taxon>
    </lineage>
</organism>
<dbReference type="AlphaFoldDB" id="A0A1H5SQU3"/>
<feature type="signal peptide" evidence="10">
    <location>
        <begin position="1"/>
        <end position="20"/>
    </location>
</feature>
<name>A0A1H5SQU3_9PROT</name>
<dbReference type="OrthoDB" id="5688590at2"/>
<evidence type="ECO:0000256" key="4">
    <source>
        <dbReference type="ARBA" id="ARBA00022960"/>
    </source>
</evidence>
<evidence type="ECO:0000256" key="10">
    <source>
        <dbReference type="SAM" id="SignalP"/>
    </source>
</evidence>
<dbReference type="GO" id="GO:0008360">
    <property type="term" value="P:regulation of cell shape"/>
    <property type="evidence" value="ECO:0007669"/>
    <property type="project" value="UniProtKB-KW"/>
</dbReference>
<feature type="active site" description="Acyl-ester intermediate" evidence="7">
    <location>
        <position position="56"/>
    </location>
</feature>
<dbReference type="PANTHER" id="PTHR21581">
    <property type="entry name" value="D-ALANYL-D-ALANINE CARBOXYPEPTIDASE"/>
    <property type="match status" value="1"/>
</dbReference>
<evidence type="ECO:0000256" key="3">
    <source>
        <dbReference type="ARBA" id="ARBA00022801"/>
    </source>
</evidence>
<feature type="active site" description="Proton acceptor" evidence="7">
    <location>
        <position position="59"/>
    </location>
</feature>
<dbReference type="PRINTS" id="PR00725">
    <property type="entry name" value="DADACBPTASE1"/>
</dbReference>
<evidence type="ECO:0000256" key="2">
    <source>
        <dbReference type="ARBA" id="ARBA00022729"/>
    </source>
</evidence>
<protein>
    <submittedName>
        <fullName evidence="12">Murein-DD-endopeptidase. Serine peptidase. MEROPS family S11</fullName>
    </submittedName>
</protein>
<evidence type="ECO:0000259" key="11">
    <source>
        <dbReference type="Pfam" id="PF00768"/>
    </source>
</evidence>
<dbReference type="Pfam" id="PF00768">
    <property type="entry name" value="Peptidase_S11"/>
    <property type="match status" value="1"/>
</dbReference>
<keyword evidence="3" id="KW-0378">Hydrolase</keyword>
<evidence type="ECO:0000256" key="7">
    <source>
        <dbReference type="PIRSR" id="PIRSR618044-1"/>
    </source>
</evidence>
<proteinExistence type="inferred from homology"/>
<dbReference type="InterPro" id="IPR018044">
    <property type="entry name" value="Peptidase_S11"/>
</dbReference>
<feature type="domain" description="Peptidase S11 D-alanyl-D-alanine carboxypeptidase A N-terminal" evidence="11">
    <location>
        <begin position="23"/>
        <end position="249"/>
    </location>
</feature>
<dbReference type="RefSeq" id="WP_103965503.1">
    <property type="nucleotide sequence ID" value="NZ_FNUX01000003.1"/>
</dbReference>
<dbReference type="PANTHER" id="PTHR21581:SF26">
    <property type="entry name" value="D-ALANYL-D-ALANINE ENDOPEPTIDASE"/>
    <property type="match status" value="1"/>
</dbReference>
<dbReference type="InterPro" id="IPR001967">
    <property type="entry name" value="Peptidase_S11_N"/>
</dbReference>
<keyword evidence="5" id="KW-0573">Peptidoglycan synthesis</keyword>
<evidence type="ECO:0000256" key="1">
    <source>
        <dbReference type="ARBA" id="ARBA00007164"/>
    </source>
</evidence>
<feature type="binding site" evidence="8">
    <location>
        <position position="220"/>
    </location>
    <ligand>
        <name>substrate</name>
    </ligand>
</feature>
<dbReference type="NCBIfam" id="NF008668">
    <property type="entry name" value="PRK11669.1"/>
    <property type="match status" value="1"/>
</dbReference>
<evidence type="ECO:0000256" key="6">
    <source>
        <dbReference type="ARBA" id="ARBA00023316"/>
    </source>
</evidence>
<evidence type="ECO:0000256" key="5">
    <source>
        <dbReference type="ARBA" id="ARBA00022984"/>
    </source>
</evidence>
<feature type="active site" evidence="7">
    <location>
        <position position="113"/>
    </location>
</feature>
<evidence type="ECO:0000256" key="8">
    <source>
        <dbReference type="PIRSR" id="PIRSR618044-2"/>
    </source>
</evidence>
<keyword evidence="4" id="KW-0133">Cell shape</keyword>
<dbReference type="Proteomes" id="UP000236753">
    <property type="component" value="Unassembled WGS sequence"/>
</dbReference>
<dbReference type="InterPro" id="IPR012338">
    <property type="entry name" value="Beta-lactam/transpept-like"/>
</dbReference>
<accession>A0A1H5SQU3</accession>
<reference evidence="12 13" key="1">
    <citation type="submission" date="2016-10" db="EMBL/GenBank/DDBJ databases">
        <authorList>
            <person name="de Groot N.N."/>
        </authorList>
    </citation>
    <scope>NUCLEOTIDE SEQUENCE [LARGE SCALE GENOMIC DNA]</scope>
    <source>
        <strain evidence="12 13">Nm13</strain>
    </source>
</reference>
<feature type="chain" id="PRO_5009284227" evidence="10">
    <location>
        <begin position="21"/>
        <end position="284"/>
    </location>
</feature>